<dbReference type="GO" id="GO:0003886">
    <property type="term" value="F:DNA (cytosine-5-)-methyltransferase activity"/>
    <property type="evidence" value="ECO:0007669"/>
    <property type="project" value="UniProtKB-EC"/>
</dbReference>
<proteinExistence type="inferred from homology"/>
<keyword evidence="3 6" id="KW-0808">Transferase</keyword>
<dbReference type="GO" id="GO:0003677">
    <property type="term" value="F:DNA binding"/>
    <property type="evidence" value="ECO:0007669"/>
    <property type="project" value="TreeGrafter"/>
</dbReference>
<comment type="similarity">
    <text evidence="6 7">Belongs to the class I-like SAM-binding methyltransferase superfamily. C5-methyltransferase family.</text>
</comment>
<evidence type="ECO:0000256" key="5">
    <source>
        <dbReference type="ARBA" id="ARBA00022747"/>
    </source>
</evidence>
<dbReference type="EMBL" id="SRJC01000001">
    <property type="protein sequence ID" value="TGB03508.1"/>
    <property type="molecule type" value="Genomic_DNA"/>
</dbReference>
<dbReference type="Proteomes" id="UP000297982">
    <property type="component" value="Unassembled WGS sequence"/>
</dbReference>
<evidence type="ECO:0000313" key="9">
    <source>
        <dbReference type="Proteomes" id="UP000297982"/>
    </source>
</evidence>
<evidence type="ECO:0000256" key="2">
    <source>
        <dbReference type="ARBA" id="ARBA00022603"/>
    </source>
</evidence>
<dbReference type="Pfam" id="PF00145">
    <property type="entry name" value="DNA_methylase"/>
    <property type="match status" value="1"/>
</dbReference>
<keyword evidence="4 6" id="KW-0949">S-adenosyl-L-methionine</keyword>
<dbReference type="AlphaFoldDB" id="A0A4Z0GZ93"/>
<evidence type="ECO:0000256" key="6">
    <source>
        <dbReference type="PROSITE-ProRule" id="PRU01016"/>
    </source>
</evidence>
<evidence type="ECO:0000256" key="1">
    <source>
        <dbReference type="ARBA" id="ARBA00011975"/>
    </source>
</evidence>
<dbReference type="InterPro" id="IPR029063">
    <property type="entry name" value="SAM-dependent_MTases_sf"/>
</dbReference>
<dbReference type="NCBIfam" id="TIGR00675">
    <property type="entry name" value="dcm"/>
    <property type="match status" value="1"/>
</dbReference>
<dbReference type="EC" id="2.1.1.37" evidence="1"/>
<comment type="caution">
    <text evidence="8">The sequence shown here is derived from an EMBL/GenBank/DDBJ whole genome shotgun (WGS) entry which is preliminary data.</text>
</comment>
<keyword evidence="5" id="KW-0680">Restriction system</keyword>
<dbReference type="InterPro" id="IPR050390">
    <property type="entry name" value="C5-Methyltransferase"/>
</dbReference>
<protein>
    <recommendedName>
        <fullName evidence="1">DNA (cytosine-5-)-methyltransferase</fullName>
        <ecNumber evidence="1">2.1.1.37</ecNumber>
    </recommendedName>
</protein>
<dbReference type="Gene3D" id="3.40.50.150">
    <property type="entry name" value="Vaccinia Virus protein VP39"/>
    <property type="match status" value="1"/>
</dbReference>
<gene>
    <name evidence="8" type="ORF">E4663_00445</name>
</gene>
<dbReference type="GO" id="GO:0009307">
    <property type="term" value="P:DNA restriction-modification system"/>
    <property type="evidence" value="ECO:0007669"/>
    <property type="project" value="UniProtKB-KW"/>
</dbReference>
<reference evidence="8 9" key="1">
    <citation type="journal article" date="2003" name="Int. J. Syst. Evol. Microbiol.">
        <title>Halobacillus salinus sp. nov., isolated from a salt lake on the coast of the East Sea in Korea.</title>
        <authorList>
            <person name="Yoon J.H."/>
            <person name="Kang K.H."/>
            <person name="Park Y.H."/>
        </authorList>
    </citation>
    <scope>NUCLEOTIDE SEQUENCE [LARGE SCALE GENOMIC DNA]</scope>
    <source>
        <strain evidence="8 9">HSL-3</strain>
    </source>
</reference>
<dbReference type="RefSeq" id="WP_135326239.1">
    <property type="nucleotide sequence ID" value="NZ_SRJC01000001.1"/>
</dbReference>
<name>A0A4Z0GZ93_9BACI</name>
<evidence type="ECO:0000313" key="8">
    <source>
        <dbReference type="EMBL" id="TGB03508.1"/>
    </source>
</evidence>
<evidence type="ECO:0000256" key="3">
    <source>
        <dbReference type="ARBA" id="ARBA00022679"/>
    </source>
</evidence>
<dbReference type="GO" id="GO:0044027">
    <property type="term" value="P:negative regulation of gene expression via chromosomal CpG island methylation"/>
    <property type="evidence" value="ECO:0007669"/>
    <property type="project" value="TreeGrafter"/>
</dbReference>
<evidence type="ECO:0000256" key="7">
    <source>
        <dbReference type="RuleBase" id="RU000416"/>
    </source>
</evidence>
<organism evidence="8 9">
    <name type="scientific">Halobacillus salinus</name>
    <dbReference type="NCBI Taxonomy" id="192814"/>
    <lineage>
        <taxon>Bacteria</taxon>
        <taxon>Bacillati</taxon>
        <taxon>Bacillota</taxon>
        <taxon>Bacilli</taxon>
        <taxon>Bacillales</taxon>
        <taxon>Bacillaceae</taxon>
        <taxon>Halobacillus</taxon>
    </lineage>
</organism>
<dbReference type="PROSITE" id="PS51679">
    <property type="entry name" value="SAM_MT_C5"/>
    <property type="match status" value="1"/>
</dbReference>
<dbReference type="PROSITE" id="PS00095">
    <property type="entry name" value="C5_MTASE_2"/>
    <property type="match status" value="1"/>
</dbReference>
<keyword evidence="2 6" id="KW-0489">Methyltransferase</keyword>
<accession>A0A4Z0GZ93</accession>
<dbReference type="PANTHER" id="PTHR10629">
    <property type="entry name" value="CYTOSINE-SPECIFIC METHYLTRANSFERASE"/>
    <property type="match status" value="1"/>
</dbReference>
<sequence length="460" mass="52509">MKTLLKNYNDNKGESSLGNYHVLDLFSGCGGLALGFNQSGFSIYESVELDEAASKTASYNLHVKENNNTHAANLSVLDYFYKPELTGGKVVTIGGPPCQAYSNIGKAKIRSLGEDRFGINDDRAFLYEEFLRVALEASSDFIVMENVPEAVNFLGVNIAQEVCRELEKQGYQVLWTILNAADYGVPQIRERLFVFAMKNELGGKIVLPEPTHQRPDHTFNTPNERRFKRFKEDCYFREPRTPVKDLPEWVTTHEALSDLPELLIDSGSTYQYFKPNIRLPYLTEARNAYQKKMRRNTWNASFVSGNSYRNTGRDFKIFEEMNWGDDYRHAHEISQEIFRKEAKRLKLTKSGHPKAYHELYQKIVPPYNKDKFFTKWKRLSPYKPSHTLVAHLGTDTYSHIHPYEPRGISIREAARLQSFPDDFLFQGGMGDSFKQIGNAVPPLLSEAISKAVIKSLSIGG</sequence>
<feature type="active site" evidence="6">
    <location>
        <position position="98"/>
    </location>
</feature>
<evidence type="ECO:0000256" key="4">
    <source>
        <dbReference type="ARBA" id="ARBA00022691"/>
    </source>
</evidence>
<dbReference type="PRINTS" id="PR00105">
    <property type="entry name" value="C5METTRFRASE"/>
</dbReference>
<dbReference type="PANTHER" id="PTHR10629:SF52">
    <property type="entry name" value="DNA (CYTOSINE-5)-METHYLTRANSFERASE 1"/>
    <property type="match status" value="1"/>
</dbReference>
<dbReference type="SUPFAM" id="SSF53335">
    <property type="entry name" value="S-adenosyl-L-methionine-dependent methyltransferases"/>
    <property type="match status" value="1"/>
</dbReference>
<keyword evidence="9" id="KW-1185">Reference proteome</keyword>
<dbReference type="InterPro" id="IPR001525">
    <property type="entry name" value="C5_MeTfrase"/>
</dbReference>
<dbReference type="GO" id="GO:0032259">
    <property type="term" value="P:methylation"/>
    <property type="evidence" value="ECO:0007669"/>
    <property type="project" value="UniProtKB-KW"/>
</dbReference>
<dbReference type="InterPro" id="IPR031303">
    <property type="entry name" value="C5_meth_CS"/>
</dbReference>
<dbReference type="Gene3D" id="3.90.120.10">
    <property type="entry name" value="DNA Methylase, subunit A, domain 2"/>
    <property type="match status" value="1"/>
</dbReference>